<dbReference type="InterPro" id="IPR001173">
    <property type="entry name" value="Glyco_trans_2-like"/>
</dbReference>
<dbReference type="AlphaFoldDB" id="A0A239HK17"/>
<dbReference type="PANTHER" id="PTHR43179:SF12">
    <property type="entry name" value="GALACTOFURANOSYLTRANSFERASE GLFT2"/>
    <property type="match status" value="1"/>
</dbReference>
<name>A0A239HK17_9ACTN</name>
<dbReference type="Pfam" id="PF00535">
    <property type="entry name" value="Glycos_transf_2"/>
    <property type="match status" value="1"/>
</dbReference>
<dbReference type="SUPFAM" id="SSF53448">
    <property type="entry name" value="Nucleotide-diphospho-sugar transferases"/>
    <property type="match status" value="1"/>
</dbReference>
<dbReference type="Proteomes" id="UP000198373">
    <property type="component" value="Unassembled WGS sequence"/>
</dbReference>
<feature type="region of interest" description="Disordered" evidence="5">
    <location>
        <begin position="123"/>
        <end position="145"/>
    </location>
</feature>
<dbReference type="GO" id="GO:0016757">
    <property type="term" value="F:glycosyltransferase activity"/>
    <property type="evidence" value="ECO:0007669"/>
    <property type="project" value="UniProtKB-KW"/>
</dbReference>
<comment type="similarity">
    <text evidence="2">Belongs to the glycosyltransferase 2 family.</text>
</comment>
<evidence type="ECO:0000256" key="3">
    <source>
        <dbReference type="ARBA" id="ARBA00022676"/>
    </source>
</evidence>
<dbReference type="Gene3D" id="3.90.550.10">
    <property type="entry name" value="Spore Coat Polysaccharide Biosynthesis Protein SpsA, Chain A"/>
    <property type="match status" value="1"/>
</dbReference>
<gene>
    <name evidence="7" type="ORF">SAMN06893096_108126</name>
</gene>
<comment type="pathway">
    <text evidence="1">Cell wall biogenesis; cell wall polysaccharide biosynthesis.</text>
</comment>
<dbReference type="PANTHER" id="PTHR43179">
    <property type="entry name" value="RHAMNOSYLTRANSFERASE WBBL"/>
    <property type="match status" value="1"/>
</dbReference>
<keyword evidence="4 7" id="KW-0808">Transferase</keyword>
<dbReference type="RefSeq" id="WP_089306623.1">
    <property type="nucleotide sequence ID" value="NZ_FZOO01000008.1"/>
</dbReference>
<feature type="compositionally biased region" description="Low complexity" evidence="5">
    <location>
        <begin position="322"/>
        <end position="332"/>
    </location>
</feature>
<protein>
    <submittedName>
        <fullName evidence="7">Glycosyltransferase, GT2 family</fullName>
    </submittedName>
</protein>
<evidence type="ECO:0000313" key="7">
    <source>
        <dbReference type="EMBL" id="SNS81163.1"/>
    </source>
</evidence>
<evidence type="ECO:0000313" key="8">
    <source>
        <dbReference type="Proteomes" id="UP000198373"/>
    </source>
</evidence>
<evidence type="ECO:0000256" key="2">
    <source>
        <dbReference type="ARBA" id="ARBA00006739"/>
    </source>
</evidence>
<accession>A0A239HK17</accession>
<evidence type="ECO:0000256" key="1">
    <source>
        <dbReference type="ARBA" id="ARBA00004776"/>
    </source>
</evidence>
<evidence type="ECO:0000256" key="5">
    <source>
        <dbReference type="SAM" id="MobiDB-lite"/>
    </source>
</evidence>
<sequence length="332" mass="35702">MRSDLDDVDVVFLAWREPPGLLERQHAAVAAALRPHWRGRAVLVENGAAPATAAAARAQLARYPHAEPTVLWSRRNLGFARAVDLGLDACRGRYAALLNSDGRPDPDMLRVLAAELDADPSAVAAAPGVHGPGEESPPAGPAHPVEQLSGTAVLLRRAEFLAAGGFDPLYFFYNEDADASRRLRAAGHVLLRVPATRFTHDRSGRSAAGVFLREWHHARTAQVLVHQYAPSLPRELPRFAVRRARAVAAHLRDGDRPGAAGIALATLELPRGLLAAAARRRRPWDGDRLAAWLRTARPRCGPVQGPAPSLRGVGGTGSFFSRRPPAGRGPRP</sequence>
<keyword evidence="8" id="KW-1185">Reference proteome</keyword>
<feature type="region of interest" description="Disordered" evidence="5">
    <location>
        <begin position="300"/>
        <end position="332"/>
    </location>
</feature>
<evidence type="ECO:0000256" key="4">
    <source>
        <dbReference type="ARBA" id="ARBA00022679"/>
    </source>
</evidence>
<organism evidence="7 8">
    <name type="scientific">Geodermatophilus pulveris</name>
    <dbReference type="NCBI Taxonomy" id="1564159"/>
    <lineage>
        <taxon>Bacteria</taxon>
        <taxon>Bacillati</taxon>
        <taxon>Actinomycetota</taxon>
        <taxon>Actinomycetes</taxon>
        <taxon>Geodermatophilales</taxon>
        <taxon>Geodermatophilaceae</taxon>
        <taxon>Geodermatophilus</taxon>
    </lineage>
</organism>
<keyword evidence="3" id="KW-0328">Glycosyltransferase</keyword>
<dbReference type="OrthoDB" id="9771846at2"/>
<proteinExistence type="inferred from homology"/>
<reference evidence="8" key="1">
    <citation type="submission" date="2017-06" db="EMBL/GenBank/DDBJ databases">
        <authorList>
            <person name="Varghese N."/>
            <person name="Submissions S."/>
        </authorList>
    </citation>
    <scope>NUCLEOTIDE SEQUENCE [LARGE SCALE GENOMIC DNA]</scope>
    <source>
        <strain evidence="8">DSM 46839</strain>
    </source>
</reference>
<feature type="compositionally biased region" description="Low complexity" evidence="5">
    <location>
        <begin position="123"/>
        <end position="137"/>
    </location>
</feature>
<evidence type="ECO:0000259" key="6">
    <source>
        <dbReference type="Pfam" id="PF00535"/>
    </source>
</evidence>
<dbReference type="EMBL" id="FZOO01000008">
    <property type="protein sequence ID" value="SNS81163.1"/>
    <property type="molecule type" value="Genomic_DNA"/>
</dbReference>
<dbReference type="InterPro" id="IPR029044">
    <property type="entry name" value="Nucleotide-diphossugar_trans"/>
</dbReference>
<feature type="domain" description="Glycosyltransferase 2-like" evidence="6">
    <location>
        <begin position="38"/>
        <end position="134"/>
    </location>
</feature>